<keyword evidence="1" id="KW-0472">Membrane</keyword>
<feature type="transmembrane region" description="Helical" evidence="1">
    <location>
        <begin position="143"/>
        <end position="165"/>
    </location>
</feature>
<feature type="transmembrane region" description="Helical" evidence="1">
    <location>
        <begin position="32"/>
        <end position="54"/>
    </location>
</feature>
<dbReference type="EMBL" id="JBHULS010000002">
    <property type="protein sequence ID" value="MFD2551676.1"/>
    <property type="molecule type" value="Genomic_DNA"/>
</dbReference>
<dbReference type="Proteomes" id="UP001597472">
    <property type="component" value="Unassembled WGS sequence"/>
</dbReference>
<accession>A0ABW5KVY4</accession>
<evidence type="ECO:0000313" key="3">
    <source>
        <dbReference type="Proteomes" id="UP001597472"/>
    </source>
</evidence>
<evidence type="ECO:0000313" key="2">
    <source>
        <dbReference type="EMBL" id="MFD2551676.1"/>
    </source>
</evidence>
<reference evidence="3" key="1">
    <citation type="journal article" date="2019" name="Int. J. Syst. Evol. Microbiol.">
        <title>The Global Catalogue of Microorganisms (GCM) 10K type strain sequencing project: providing services to taxonomists for standard genome sequencing and annotation.</title>
        <authorList>
            <consortium name="The Broad Institute Genomics Platform"/>
            <consortium name="The Broad Institute Genome Sequencing Center for Infectious Disease"/>
            <person name="Wu L."/>
            <person name="Ma J."/>
        </authorList>
    </citation>
    <scope>NUCLEOTIDE SEQUENCE [LARGE SCALE GENOMIC DNA]</scope>
    <source>
        <strain evidence="3">KCTC 42587</strain>
    </source>
</reference>
<protein>
    <submittedName>
        <fullName evidence="2">DUF4199 domain-containing protein</fullName>
    </submittedName>
</protein>
<name>A0ABW5KVY4_9FLAO</name>
<evidence type="ECO:0000256" key="1">
    <source>
        <dbReference type="SAM" id="Phobius"/>
    </source>
</evidence>
<keyword evidence="1" id="KW-0812">Transmembrane</keyword>
<gene>
    <name evidence="2" type="ORF">ACFSQP_07600</name>
</gene>
<dbReference type="InterPro" id="IPR025250">
    <property type="entry name" value="DUF4199"/>
</dbReference>
<feature type="transmembrane region" description="Helical" evidence="1">
    <location>
        <begin position="74"/>
        <end position="93"/>
    </location>
</feature>
<keyword evidence="3" id="KW-1185">Reference proteome</keyword>
<organism evidence="2 3">
    <name type="scientific">Bizionia sediminis</name>
    <dbReference type="NCBI Taxonomy" id="1737064"/>
    <lineage>
        <taxon>Bacteria</taxon>
        <taxon>Pseudomonadati</taxon>
        <taxon>Bacteroidota</taxon>
        <taxon>Flavobacteriia</taxon>
        <taxon>Flavobacteriales</taxon>
        <taxon>Flavobacteriaceae</taxon>
        <taxon>Bizionia</taxon>
    </lineage>
</organism>
<proteinExistence type="predicted"/>
<sequence length="169" mass="18939">MMQTAIKYGLISSAVLSLFFGASYLLEYYFKFYSSQFIGFSGILLALSCVYFGIKKAKTKAHQGLLSLTKAIKLGLLISIFPAITFGCIHAVYTNLINPEFSETYYQEAIKNQQNTLPATDFKKKRQALQAQQQAFTNPAFKFFLLSSLVFSMGFLVSITAGLFLKQKK</sequence>
<keyword evidence="1" id="KW-1133">Transmembrane helix</keyword>
<comment type="caution">
    <text evidence="2">The sequence shown here is derived from an EMBL/GenBank/DDBJ whole genome shotgun (WGS) entry which is preliminary data.</text>
</comment>
<dbReference type="Pfam" id="PF13858">
    <property type="entry name" value="DUF4199"/>
    <property type="match status" value="1"/>
</dbReference>
<feature type="transmembrane region" description="Helical" evidence="1">
    <location>
        <begin position="7"/>
        <end position="26"/>
    </location>
</feature>
<dbReference type="RefSeq" id="WP_376893025.1">
    <property type="nucleotide sequence ID" value="NZ_JBHULS010000002.1"/>
</dbReference>